<name>A0A4C1UEG6_EUMVA</name>
<feature type="compositionally biased region" description="Basic and acidic residues" evidence="1">
    <location>
        <begin position="22"/>
        <end position="51"/>
    </location>
</feature>
<dbReference type="AlphaFoldDB" id="A0A4C1UEG6"/>
<accession>A0A4C1UEG6</accession>
<protein>
    <submittedName>
        <fullName evidence="2">Uncharacterized protein</fullName>
    </submittedName>
</protein>
<reference evidence="2 3" key="1">
    <citation type="journal article" date="2019" name="Commun. Biol.">
        <title>The bagworm genome reveals a unique fibroin gene that provides high tensile strength.</title>
        <authorList>
            <person name="Kono N."/>
            <person name="Nakamura H."/>
            <person name="Ohtoshi R."/>
            <person name="Tomita M."/>
            <person name="Numata K."/>
            <person name="Arakawa K."/>
        </authorList>
    </citation>
    <scope>NUCLEOTIDE SEQUENCE [LARGE SCALE GENOMIC DNA]</scope>
</reference>
<evidence type="ECO:0000256" key="1">
    <source>
        <dbReference type="SAM" id="MobiDB-lite"/>
    </source>
</evidence>
<dbReference type="Proteomes" id="UP000299102">
    <property type="component" value="Unassembled WGS sequence"/>
</dbReference>
<sequence>MAEPPGKRMSRMSLLPNYQKGKGPERKRGLSADIPRRQELSDKKQNHEHLPRNPPNRKGIELAGETRSNRRNGEWEQNRNRMWI</sequence>
<feature type="region of interest" description="Disordered" evidence="1">
    <location>
        <begin position="1"/>
        <end position="84"/>
    </location>
</feature>
<dbReference type="EMBL" id="BGZK01000160">
    <property type="protein sequence ID" value="GBP24346.1"/>
    <property type="molecule type" value="Genomic_DNA"/>
</dbReference>
<feature type="compositionally biased region" description="Basic and acidic residues" evidence="1">
    <location>
        <begin position="67"/>
        <end position="84"/>
    </location>
</feature>
<proteinExistence type="predicted"/>
<evidence type="ECO:0000313" key="2">
    <source>
        <dbReference type="EMBL" id="GBP24346.1"/>
    </source>
</evidence>
<organism evidence="2 3">
    <name type="scientific">Eumeta variegata</name>
    <name type="common">Bagworm moth</name>
    <name type="synonym">Eumeta japonica</name>
    <dbReference type="NCBI Taxonomy" id="151549"/>
    <lineage>
        <taxon>Eukaryota</taxon>
        <taxon>Metazoa</taxon>
        <taxon>Ecdysozoa</taxon>
        <taxon>Arthropoda</taxon>
        <taxon>Hexapoda</taxon>
        <taxon>Insecta</taxon>
        <taxon>Pterygota</taxon>
        <taxon>Neoptera</taxon>
        <taxon>Endopterygota</taxon>
        <taxon>Lepidoptera</taxon>
        <taxon>Glossata</taxon>
        <taxon>Ditrysia</taxon>
        <taxon>Tineoidea</taxon>
        <taxon>Psychidae</taxon>
        <taxon>Oiketicinae</taxon>
        <taxon>Eumeta</taxon>
    </lineage>
</organism>
<gene>
    <name evidence="2" type="ORF">EVAR_9444_1</name>
</gene>
<keyword evidence="3" id="KW-1185">Reference proteome</keyword>
<comment type="caution">
    <text evidence="2">The sequence shown here is derived from an EMBL/GenBank/DDBJ whole genome shotgun (WGS) entry which is preliminary data.</text>
</comment>
<evidence type="ECO:0000313" key="3">
    <source>
        <dbReference type="Proteomes" id="UP000299102"/>
    </source>
</evidence>